<organism evidence="16 17">
    <name type="scientific">Marchantia polymorpha subsp. ruderalis</name>
    <dbReference type="NCBI Taxonomy" id="1480154"/>
    <lineage>
        <taxon>Eukaryota</taxon>
        <taxon>Viridiplantae</taxon>
        <taxon>Streptophyta</taxon>
        <taxon>Embryophyta</taxon>
        <taxon>Marchantiophyta</taxon>
        <taxon>Marchantiopsida</taxon>
        <taxon>Marchantiidae</taxon>
        <taxon>Marchantiales</taxon>
        <taxon>Marchantiaceae</taxon>
        <taxon>Marchantia</taxon>
    </lineage>
</organism>
<feature type="transmembrane region" description="Helical" evidence="12">
    <location>
        <begin position="180"/>
        <end position="199"/>
    </location>
</feature>
<name>A0A176VE83_MARPO</name>
<dbReference type="GO" id="GO:0006869">
    <property type="term" value="P:lipid transport"/>
    <property type="evidence" value="ECO:0007669"/>
    <property type="project" value="UniProtKB-KW"/>
</dbReference>
<evidence type="ECO:0000256" key="9">
    <source>
        <dbReference type="ARBA" id="ARBA00023055"/>
    </source>
</evidence>
<dbReference type="Pfam" id="PF17047">
    <property type="entry name" value="SMP_LBD"/>
    <property type="match status" value="1"/>
</dbReference>
<comment type="subcellular location">
    <subcellularLocation>
        <location evidence="1">Membrane</location>
        <topology evidence="1">Single-pass membrane protein</topology>
    </subcellularLocation>
</comment>
<evidence type="ECO:0000256" key="8">
    <source>
        <dbReference type="ARBA" id="ARBA00022989"/>
    </source>
</evidence>
<dbReference type="GO" id="GO:0016020">
    <property type="term" value="C:membrane"/>
    <property type="evidence" value="ECO:0007669"/>
    <property type="project" value="UniProtKB-SubCell"/>
</dbReference>
<evidence type="ECO:0000259" key="13">
    <source>
        <dbReference type="PROSITE" id="PS50004"/>
    </source>
</evidence>
<keyword evidence="9" id="KW-0445">Lipid transport</keyword>
<evidence type="ECO:0008006" key="19">
    <source>
        <dbReference type="Google" id="ProtNLM"/>
    </source>
</evidence>
<reference evidence="18" key="3">
    <citation type="journal article" date="2020" name="Curr. Biol.">
        <title>Chromatin organization in early land plants reveals an ancestral association between H3K27me3, transposons, and constitutive heterochromatin.</title>
        <authorList>
            <person name="Montgomery S.A."/>
            <person name="Tanizawa Y."/>
            <person name="Galik B."/>
            <person name="Wang N."/>
            <person name="Ito T."/>
            <person name="Mochizuki T."/>
            <person name="Akimcheva S."/>
            <person name="Bowman J.L."/>
            <person name="Cognat V."/>
            <person name="Marechal-Drouard L."/>
            <person name="Ekker H."/>
            <person name="Hong S.F."/>
            <person name="Kohchi T."/>
            <person name="Lin S.S."/>
            <person name="Liu L.D."/>
            <person name="Nakamura Y."/>
            <person name="Valeeva L.R."/>
            <person name="Shakirov E.V."/>
            <person name="Shippen D.E."/>
            <person name="Wei W.L."/>
            <person name="Yagura M."/>
            <person name="Yamaoka S."/>
            <person name="Yamato K.T."/>
            <person name="Liu C."/>
            <person name="Berger F."/>
        </authorList>
    </citation>
    <scope>NUCLEOTIDE SEQUENCE [LARGE SCALE GENOMIC DNA]</scope>
    <source>
        <strain evidence="18">Tak-1</strain>
    </source>
</reference>
<evidence type="ECO:0000313" key="16">
    <source>
        <dbReference type="EMBL" id="OAE18631.1"/>
    </source>
</evidence>
<dbReference type="GO" id="GO:0046872">
    <property type="term" value="F:metal ion binding"/>
    <property type="evidence" value="ECO:0007669"/>
    <property type="project" value="UniProtKB-KW"/>
</dbReference>
<evidence type="ECO:0000256" key="4">
    <source>
        <dbReference type="ARBA" id="ARBA00022692"/>
    </source>
</evidence>
<keyword evidence="17" id="KW-1185">Reference proteome</keyword>
<reference evidence="16 17" key="1">
    <citation type="submission" date="2016-03" db="EMBL/GenBank/DDBJ databases">
        <title>Mechanisms controlling the formation of the plant cell surface in tip-growing cells are functionally conserved among land plants.</title>
        <authorList>
            <person name="Honkanen S."/>
            <person name="Jones V.A."/>
            <person name="Morieri G."/>
            <person name="Champion C."/>
            <person name="Hetherington A.J."/>
            <person name="Kelly S."/>
            <person name="Saint-Marcoux D."/>
            <person name="Proust H."/>
            <person name="Prescott H."/>
            <person name="Dolan L."/>
        </authorList>
    </citation>
    <scope>NUCLEOTIDE SEQUENCE [LARGE SCALE GENOMIC DNA]</scope>
    <source>
        <strain evidence="17">cv. Tak-1 and cv. Tak-2</strain>
        <tissue evidence="16">Whole gametophyte</tissue>
    </source>
</reference>
<keyword evidence="8 12" id="KW-1133">Transmembrane helix</keyword>
<accession>A0A176VE83</accession>
<evidence type="ECO:0000256" key="6">
    <source>
        <dbReference type="ARBA" id="ARBA00022737"/>
    </source>
</evidence>
<dbReference type="SMART" id="SM00239">
    <property type="entry name" value="C2"/>
    <property type="match status" value="1"/>
</dbReference>
<evidence type="ECO:0000313" key="18">
    <source>
        <dbReference type="Proteomes" id="UP001162541"/>
    </source>
</evidence>
<evidence type="ECO:0000256" key="5">
    <source>
        <dbReference type="ARBA" id="ARBA00022723"/>
    </source>
</evidence>
<evidence type="ECO:0000256" key="10">
    <source>
        <dbReference type="ARBA" id="ARBA00023121"/>
    </source>
</evidence>
<dbReference type="AlphaFoldDB" id="A0A176VE83"/>
<keyword evidence="6" id="KW-0677">Repeat</keyword>
<evidence type="ECO:0000256" key="7">
    <source>
        <dbReference type="ARBA" id="ARBA00022837"/>
    </source>
</evidence>
<evidence type="ECO:0000256" key="3">
    <source>
        <dbReference type="ARBA" id="ARBA00022448"/>
    </source>
</evidence>
<keyword evidence="10" id="KW-0446">Lipid-binding</keyword>
<dbReference type="Proteomes" id="UP001162541">
    <property type="component" value="Chromosome 3"/>
</dbReference>
<keyword evidence="7" id="KW-0106">Calcium</keyword>
<dbReference type="GO" id="GO:0008289">
    <property type="term" value="F:lipid binding"/>
    <property type="evidence" value="ECO:0007669"/>
    <property type="project" value="UniProtKB-KW"/>
</dbReference>
<dbReference type="InterPro" id="IPR031468">
    <property type="entry name" value="SMP_LBD"/>
</dbReference>
<keyword evidence="4 12" id="KW-0812">Transmembrane</keyword>
<evidence type="ECO:0000256" key="12">
    <source>
        <dbReference type="SAM" id="Phobius"/>
    </source>
</evidence>
<dbReference type="Proteomes" id="UP000077202">
    <property type="component" value="Unassembled WGS sequence"/>
</dbReference>
<dbReference type="GO" id="GO:0005783">
    <property type="term" value="C:endoplasmic reticulum"/>
    <property type="evidence" value="ECO:0007669"/>
    <property type="project" value="TreeGrafter"/>
</dbReference>
<dbReference type="Gene3D" id="2.60.40.150">
    <property type="entry name" value="C2 domain"/>
    <property type="match status" value="1"/>
</dbReference>
<reference evidence="15" key="2">
    <citation type="journal article" date="2019" name="Curr. Biol.">
        <title>Chromatin organization in early land plants reveals an ancestral association between H3K27me3, transposons, and constitutive heterochromatin.</title>
        <authorList>
            <person name="Montgomery S.A."/>
            <person name="Tanizawa Y."/>
            <person name="Galik B."/>
            <person name="Wang N."/>
            <person name="Ito T."/>
            <person name="Mochizuki T."/>
            <person name="Akimcheva S."/>
            <person name="Bowman J."/>
            <person name="Cognat V."/>
            <person name="Drouard L."/>
            <person name="Ekker H."/>
            <person name="Houng S."/>
            <person name="Kohchi T."/>
            <person name="Lin S."/>
            <person name="Liu L.D."/>
            <person name="Nakamura Y."/>
            <person name="Valeeva L.R."/>
            <person name="Shakirov E.V."/>
            <person name="Shippen D.E."/>
            <person name="Wei W."/>
            <person name="Yagura M."/>
            <person name="Yamaoka S."/>
            <person name="Yamato K.T."/>
            <person name="Liu C."/>
            <person name="Berger F."/>
        </authorList>
    </citation>
    <scope>NUCLEOTIDE SEQUENCE [LARGE SCALE GENOMIC DNA]</scope>
    <source>
        <strain evidence="15">Tak-1</strain>
    </source>
</reference>
<dbReference type="EMBL" id="AP019868">
    <property type="protein sequence ID" value="BBN04449.1"/>
    <property type="molecule type" value="Genomic_DNA"/>
</dbReference>
<keyword evidence="5" id="KW-0479">Metal-binding</keyword>
<evidence type="ECO:0000259" key="14">
    <source>
        <dbReference type="PROSITE" id="PS51847"/>
    </source>
</evidence>
<proteinExistence type="inferred from homology"/>
<evidence type="ECO:0000256" key="11">
    <source>
        <dbReference type="ARBA" id="ARBA00023136"/>
    </source>
</evidence>
<evidence type="ECO:0000256" key="1">
    <source>
        <dbReference type="ARBA" id="ARBA00004167"/>
    </source>
</evidence>
<dbReference type="PROSITE" id="PS50004">
    <property type="entry name" value="C2"/>
    <property type="match status" value="1"/>
</dbReference>
<dbReference type="PRINTS" id="PR00360">
    <property type="entry name" value="C2DOMAIN"/>
</dbReference>
<dbReference type="InterPro" id="IPR035892">
    <property type="entry name" value="C2_domain_sf"/>
</dbReference>
<dbReference type="InterPro" id="IPR039010">
    <property type="entry name" value="Synaptotagmin_SMP"/>
</dbReference>
<evidence type="ECO:0000313" key="17">
    <source>
        <dbReference type="Proteomes" id="UP000077202"/>
    </source>
</evidence>
<keyword evidence="3" id="KW-0813">Transport</keyword>
<feature type="domain" description="SMP-LTD" evidence="14">
    <location>
        <begin position="66"/>
        <end position="249"/>
    </location>
</feature>
<sequence length="486" mass="53313">MGFTAGLIFGFAFGVAMVAGLAFVMQRRSKQRIAKAADVKLLGELTQDDIKKLCDGNSPLWISFPQFERVRWLNKQLEKVWPSVAKAAGAVIKESVEPILESYRPIGISQLKFNKLFLGNVAPQIEGIRMQSLKEGQVTMDLDFRWGGDPSIVLGVYTMIGAVLPVQLKNFKFFATVRVIFVLSEEMPCISAIVVALLAKPKPEIKYTFKVIGGSLTAVPGLSDMIRDLVENIVTDQLQWPHRKIISLSADPGVLSDLEPKLQGKVTCRVVKAESLKNMEMVGKSDPYVLLYVRPLFKYKTQVIDNNLNPIWNETFNLNVEDHETQVLHFQVLDEDMGNDKTLGLVSFPISKLVPEQVQTLPLPLLPSLDTDRVKDKKDRGTLHIELLYHEYTKEECAQAMELEKEELAEKERMKNEGILNSTTDAVAGVVGGAGKLVGGAVGGVAGAVGGGFSLVGKGGKALTRGMTNSIGNISKKTRDTNGTAK</sequence>
<evidence type="ECO:0000256" key="2">
    <source>
        <dbReference type="ARBA" id="ARBA00006996"/>
    </source>
</evidence>
<protein>
    <recommendedName>
        <fullName evidence="19">C2 domain-containing protein</fullName>
    </recommendedName>
</protein>
<dbReference type="PROSITE" id="PS51847">
    <property type="entry name" value="SMP"/>
    <property type="match status" value="1"/>
</dbReference>
<dbReference type="PANTHER" id="PTHR10774">
    <property type="entry name" value="EXTENDED SYNAPTOTAGMIN-RELATED"/>
    <property type="match status" value="1"/>
</dbReference>
<keyword evidence="11 12" id="KW-0472">Membrane</keyword>
<dbReference type="InterPro" id="IPR000008">
    <property type="entry name" value="C2_dom"/>
</dbReference>
<evidence type="ECO:0000313" key="15">
    <source>
        <dbReference type="EMBL" id="BBN04449.1"/>
    </source>
</evidence>
<dbReference type="InterPro" id="IPR045050">
    <property type="entry name" value="Synaptotagmin_plant"/>
</dbReference>
<comment type="similarity">
    <text evidence="2">Belongs to the synaptotagmin family.</text>
</comment>
<dbReference type="SUPFAM" id="SSF49562">
    <property type="entry name" value="C2 domain (Calcium/lipid-binding domain, CaLB)"/>
    <property type="match status" value="1"/>
</dbReference>
<dbReference type="Pfam" id="PF00168">
    <property type="entry name" value="C2"/>
    <property type="match status" value="1"/>
</dbReference>
<feature type="domain" description="C2" evidence="13">
    <location>
        <begin position="240"/>
        <end position="363"/>
    </location>
</feature>
<gene>
    <name evidence="16" type="ORF">AXG93_3810s1000</name>
    <name evidence="15" type="ORF">Mp_3g04720</name>
</gene>
<feature type="transmembrane region" description="Helical" evidence="12">
    <location>
        <begin position="6"/>
        <end position="25"/>
    </location>
</feature>
<dbReference type="CDD" id="cd00030">
    <property type="entry name" value="C2"/>
    <property type="match status" value="1"/>
</dbReference>
<dbReference type="CDD" id="cd21677">
    <property type="entry name" value="SMP_SYT"/>
    <property type="match status" value="1"/>
</dbReference>
<dbReference type="EMBL" id="LVLJ01004027">
    <property type="protein sequence ID" value="OAE18631.1"/>
    <property type="molecule type" value="Genomic_DNA"/>
</dbReference>
<dbReference type="PANTHER" id="PTHR10774:SF190">
    <property type="entry name" value="C2 CALCIUM_LIPID-BINDING ENDONUCLEASE_EXONUCLEASE_PHOSPHATASE-RELATED"/>
    <property type="match status" value="1"/>
</dbReference>